<sequence length="266" mass="28043">MGAIVEKREWMKKEMEEMSERELECIKKIHANMPRHMQDVLKFDGKTVHISQERTAMPPMPFSAPSAMSLKYGQPMAPHLGMPPPGVLPPFGPPPIGMPPPPMGMPPPPSMGMSAPPFAVPPPISLLGPPPFGGPPPALPPPASAASGPQTPQRPTEPENRSVPPGLNPIAFGNVPPGMKIPPMSEFSRPPPAKKPAAQNPQMARITNNLSSMLTNALKAQVSKAQNPFNTTTTPPAVATASKKPVPSLMSINIPGVPKAGPSGTQ</sequence>
<name>A0A8R1I2V1_CAEJA</name>
<dbReference type="AlphaFoldDB" id="A0A8R1I2V1"/>
<reference evidence="3" key="1">
    <citation type="submission" date="2010-08" db="EMBL/GenBank/DDBJ databases">
        <authorList>
            <consortium name="Caenorhabditis japonica Sequencing Consortium"/>
            <person name="Wilson R.K."/>
        </authorList>
    </citation>
    <scope>NUCLEOTIDE SEQUENCE [LARGE SCALE GENOMIC DNA]</scope>
    <source>
        <strain evidence="3">DF5081</strain>
    </source>
</reference>
<feature type="region of interest" description="Disordered" evidence="1">
    <location>
        <begin position="225"/>
        <end position="266"/>
    </location>
</feature>
<reference evidence="2" key="2">
    <citation type="submission" date="2022-06" db="UniProtKB">
        <authorList>
            <consortium name="EnsemblMetazoa"/>
        </authorList>
    </citation>
    <scope>IDENTIFICATION</scope>
    <source>
        <strain evidence="2">DF5081</strain>
    </source>
</reference>
<protein>
    <submittedName>
        <fullName evidence="2">Uncharacterized protein</fullName>
    </submittedName>
</protein>
<proteinExistence type="predicted"/>
<organism evidence="2 3">
    <name type="scientific">Caenorhabditis japonica</name>
    <dbReference type="NCBI Taxonomy" id="281687"/>
    <lineage>
        <taxon>Eukaryota</taxon>
        <taxon>Metazoa</taxon>
        <taxon>Ecdysozoa</taxon>
        <taxon>Nematoda</taxon>
        <taxon>Chromadorea</taxon>
        <taxon>Rhabditida</taxon>
        <taxon>Rhabditina</taxon>
        <taxon>Rhabditomorpha</taxon>
        <taxon>Rhabditoidea</taxon>
        <taxon>Rhabditidae</taxon>
        <taxon>Peloderinae</taxon>
        <taxon>Caenorhabditis</taxon>
    </lineage>
</organism>
<dbReference type="Proteomes" id="UP000005237">
    <property type="component" value="Unassembled WGS sequence"/>
</dbReference>
<feature type="compositionally biased region" description="Pro residues" evidence="1">
    <location>
        <begin position="122"/>
        <end position="143"/>
    </location>
</feature>
<feature type="compositionally biased region" description="Low complexity" evidence="1">
    <location>
        <begin position="231"/>
        <end position="247"/>
    </location>
</feature>
<evidence type="ECO:0000256" key="1">
    <source>
        <dbReference type="SAM" id="MobiDB-lite"/>
    </source>
</evidence>
<keyword evidence="3" id="KW-1185">Reference proteome</keyword>
<evidence type="ECO:0000313" key="3">
    <source>
        <dbReference type="Proteomes" id="UP000005237"/>
    </source>
</evidence>
<accession>A0A8R1I2V1</accession>
<dbReference type="EnsemblMetazoa" id="CJA19425.1">
    <property type="protein sequence ID" value="CJA19425.1"/>
    <property type="gene ID" value="WBGene00138630"/>
</dbReference>
<evidence type="ECO:0000313" key="2">
    <source>
        <dbReference type="EnsemblMetazoa" id="CJA19425.1"/>
    </source>
</evidence>
<feature type="region of interest" description="Disordered" evidence="1">
    <location>
        <begin position="122"/>
        <end position="202"/>
    </location>
</feature>